<sequence length="91" mass="10478">MSESSFETLPYSGGRSKAWESPFSTQKRITEMIMNYAVNRTVADVHLFCQFINAYPPFLLNQLTNLYNCIRVIAGFCPVWGVFEIFFPVLL</sequence>
<dbReference type="EMBL" id="BMAV01000885">
    <property type="protein sequence ID" value="GFY38493.1"/>
    <property type="molecule type" value="Genomic_DNA"/>
</dbReference>
<dbReference type="AlphaFoldDB" id="A0A8X7BPD4"/>
<proteinExistence type="predicted"/>
<dbReference type="OrthoDB" id="10540681at2759"/>
<accession>A0A8X7BPD4</accession>
<reference evidence="1" key="1">
    <citation type="submission" date="2020-08" db="EMBL/GenBank/DDBJ databases">
        <title>Multicomponent nature underlies the extraordinary mechanical properties of spider dragline silk.</title>
        <authorList>
            <person name="Kono N."/>
            <person name="Nakamura H."/>
            <person name="Mori M."/>
            <person name="Yoshida Y."/>
            <person name="Ohtoshi R."/>
            <person name="Malay A.D."/>
            <person name="Moran D.A.P."/>
            <person name="Tomita M."/>
            <person name="Numata K."/>
            <person name="Arakawa K."/>
        </authorList>
    </citation>
    <scope>NUCLEOTIDE SEQUENCE</scope>
</reference>
<name>A0A8X7BPD4_9ARAC</name>
<evidence type="ECO:0000313" key="1">
    <source>
        <dbReference type="EMBL" id="GFY38493.1"/>
    </source>
</evidence>
<keyword evidence="2" id="KW-1185">Reference proteome</keyword>
<dbReference type="Proteomes" id="UP000886998">
    <property type="component" value="Unassembled WGS sequence"/>
</dbReference>
<gene>
    <name evidence="1" type="ORF">TNIN_188231</name>
</gene>
<comment type="caution">
    <text evidence="1">The sequence shown here is derived from an EMBL/GenBank/DDBJ whole genome shotgun (WGS) entry which is preliminary data.</text>
</comment>
<evidence type="ECO:0000313" key="2">
    <source>
        <dbReference type="Proteomes" id="UP000886998"/>
    </source>
</evidence>
<protein>
    <submittedName>
        <fullName evidence="1">Uncharacterized protein</fullName>
    </submittedName>
</protein>
<organism evidence="1 2">
    <name type="scientific">Trichonephila inaurata madagascariensis</name>
    <dbReference type="NCBI Taxonomy" id="2747483"/>
    <lineage>
        <taxon>Eukaryota</taxon>
        <taxon>Metazoa</taxon>
        <taxon>Ecdysozoa</taxon>
        <taxon>Arthropoda</taxon>
        <taxon>Chelicerata</taxon>
        <taxon>Arachnida</taxon>
        <taxon>Araneae</taxon>
        <taxon>Araneomorphae</taxon>
        <taxon>Entelegynae</taxon>
        <taxon>Araneoidea</taxon>
        <taxon>Nephilidae</taxon>
        <taxon>Trichonephila</taxon>
        <taxon>Trichonephila inaurata</taxon>
    </lineage>
</organism>